<comment type="caution">
    <text evidence="1">The sequence shown here is derived from an EMBL/GenBank/DDBJ whole genome shotgun (WGS) entry which is preliminary data.</text>
</comment>
<gene>
    <name evidence="1" type="ORF">HMPREF9094_0854</name>
</gene>
<accession>F9ELP9</accession>
<dbReference type="Proteomes" id="UP000005392">
    <property type="component" value="Unassembled WGS sequence"/>
</dbReference>
<keyword evidence="2" id="KW-1185">Reference proteome</keyword>
<protein>
    <submittedName>
        <fullName evidence="1">Uncharacterized protein</fullName>
    </submittedName>
</protein>
<evidence type="ECO:0000313" key="2">
    <source>
        <dbReference type="Proteomes" id="UP000005392"/>
    </source>
</evidence>
<organism evidence="1 2">
    <name type="scientific">Fusobacterium animalis ATCC 51191</name>
    <dbReference type="NCBI Taxonomy" id="997347"/>
    <lineage>
        <taxon>Bacteria</taxon>
        <taxon>Fusobacteriati</taxon>
        <taxon>Fusobacteriota</taxon>
        <taxon>Fusobacteriia</taxon>
        <taxon>Fusobacteriales</taxon>
        <taxon>Fusobacteriaceae</taxon>
        <taxon>Fusobacterium</taxon>
    </lineage>
</organism>
<reference evidence="1 2" key="1">
    <citation type="submission" date="2011-05" db="EMBL/GenBank/DDBJ databases">
        <authorList>
            <person name="Muzny D."/>
            <person name="Qin X."/>
            <person name="Deng J."/>
            <person name="Jiang H."/>
            <person name="Liu Y."/>
            <person name="Qu J."/>
            <person name="Song X.-Z."/>
            <person name="Zhang L."/>
            <person name="Thornton R."/>
            <person name="Coyle M."/>
            <person name="Francisco L."/>
            <person name="Jackson L."/>
            <person name="Javaid M."/>
            <person name="Korchina V."/>
            <person name="Kovar C."/>
            <person name="Mata R."/>
            <person name="Mathew T."/>
            <person name="Ngo R."/>
            <person name="Nguyen L."/>
            <person name="Nguyen N."/>
            <person name="Okwuonu G."/>
            <person name="Ongeri F."/>
            <person name="Pham C."/>
            <person name="Simmons D."/>
            <person name="Wilczek-Boney K."/>
            <person name="Hale W."/>
            <person name="Jakkamsetti A."/>
            <person name="Pham P."/>
            <person name="Ruth R."/>
            <person name="San Lucas F."/>
            <person name="Warren J."/>
            <person name="Zhang J."/>
            <person name="Zhao Z."/>
            <person name="Zhou C."/>
            <person name="Zhu D."/>
            <person name="Lee S."/>
            <person name="Bess C."/>
            <person name="Blankenburg K."/>
            <person name="Forbes L."/>
            <person name="Fu Q."/>
            <person name="Gubbala S."/>
            <person name="Hirani K."/>
            <person name="Jayaseelan J.C."/>
            <person name="Lara F."/>
            <person name="Munidasa M."/>
            <person name="Palculict T."/>
            <person name="Patil S."/>
            <person name="Pu L.-L."/>
            <person name="Saada N."/>
            <person name="Tang L."/>
            <person name="Weissenberger G."/>
            <person name="Zhu Y."/>
            <person name="Hemphill L."/>
            <person name="Shang Y."/>
            <person name="Youmans B."/>
            <person name="Ayvaz T."/>
            <person name="Ross M."/>
            <person name="Santibanez J."/>
            <person name="Aqrawi P."/>
            <person name="Gross S."/>
            <person name="Joshi V."/>
            <person name="Fowler G."/>
            <person name="Nazareth L."/>
            <person name="Reid J."/>
            <person name="Worley K."/>
            <person name="Petrosino J."/>
            <person name="Highlander S."/>
            <person name="Gibbs R."/>
        </authorList>
    </citation>
    <scope>NUCLEOTIDE SEQUENCE [LARGE SCALE GENOMIC DNA]</scope>
    <source>
        <strain evidence="1 2">ATCC 51191</strain>
    </source>
</reference>
<name>F9ELP9_9FUSO</name>
<dbReference type="AlphaFoldDB" id="F9ELP9"/>
<dbReference type="EMBL" id="AFQD01000136">
    <property type="protein sequence ID" value="EGQ80115.1"/>
    <property type="molecule type" value="Genomic_DNA"/>
</dbReference>
<dbReference type="HOGENOM" id="CLU_2990180_0_0_0"/>
<dbReference type="PATRIC" id="fig|997347.4.peg.793"/>
<evidence type="ECO:0000313" key="1">
    <source>
        <dbReference type="EMBL" id="EGQ80115.1"/>
    </source>
</evidence>
<proteinExistence type="predicted"/>
<sequence length="57" mass="6661">MLNKKDLEINSLREKNVISAKDLKDLYDKKIIISKNTVITTLAKERAKENKIVFEKK</sequence>